<evidence type="ECO:0000256" key="2">
    <source>
        <dbReference type="ARBA" id="ARBA00013064"/>
    </source>
</evidence>
<dbReference type="Gene3D" id="3.40.50.2300">
    <property type="match status" value="1"/>
</dbReference>
<feature type="active site" description="Proton donor" evidence="5">
    <location>
        <position position="122"/>
    </location>
</feature>
<dbReference type="InterPro" id="IPR017867">
    <property type="entry name" value="Tyr_phospatase_low_mol_wt"/>
</dbReference>
<dbReference type="GO" id="GO:0004725">
    <property type="term" value="F:protein tyrosine phosphatase activity"/>
    <property type="evidence" value="ECO:0007669"/>
    <property type="project" value="UniProtKB-EC"/>
</dbReference>
<dbReference type="InterPro" id="IPR023485">
    <property type="entry name" value="Ptyr_pPase"/>
</dbReference>
<dbReference type="SMART" id="SM00226">
    <property type="entry name" value="LMWPc"/>
    <property type="match status" value="1"/>
</dbReference>
<dbReference type="EC" id="3.1.3.48" evidence="2"/>
<dbReference type="InterPro" id="IPR036196">
    <property type="entry name" value="Ptyr_pPase_sf"/>
</dbReference>
<feature type="compositionally biased region" description="Basic and acidic residues" evidence="6">
    <location>
        <begin position="42"/>
        <end position="55"/>
    </location>
</feature>
<evidence type="ECO:0000256" key="6">
    <source>
        <dbReference type="SAM" id="MobiDB-lite"/>
    </source>
</evidence>
<feature type="active site" description="Nucleophile" evidence="5">
    <location>
        <position position="13"/>
    </location>
</feature>
<dbReference type="SUPFAM" id="SSF52788">
    <property type="entry name" value="Phosphotyrosine protein phosphatases I"/>
    <property type="match status" value="1"/>
</dbReference>
<keyword evidence="4" id="KW-0904">Protein phosphatase</keyword>
<dbReference type="Pfam" id="PF01451">
    <property type="entry name" value="LMWPc"/>
    <property type="match status" value="1"/>
</dbReference>
<reference evidence="8 9" key="1">
    <citation type="journal article" date="2012" name="J. Bacteriol.">
        <title>Genome Sequence of the Protease-Producing Bacterium Rheinheimera nanhaiensis E407-8T, Isolated from Deep-Sea Sediment of the South China Sea.</title>
        <authorList>
            <person name="Zhang X.-Y."/>
            <person name="Zhang Y.-J."/>
            <person name="Qin Q.-L."/>
            <person name="Xie B.-B."/>
            <person name="Chen X.-L."/>
            <person name="Zhou B.-C."/>
            <person name="Zhang Y.-Z."/>
        </authorList>
    </citation>
    <scope>NUCLEOTIDE SEQUENCE [LARGE SCALE GENOMIC DNA]</scope>
    <source>
        <strain evidence="8 9">E407-8</strain>
    </source>
</reference>
<feature type="domain" description="Phosphotyrosine protein phosphatase I" evidence="7">
    <location>
        <begin position="1"/>
        <end position="148"/>
    </location>
</feature>
<accession>I1DYJ6</accession>
<name>I1DYJ6_9GAMM</name>
<dbReference type="Proteomes" id="UP000004374">
    <property type="component" value="Unassembled WGS sequence"/>
</dbReference>
<dbReference type="EMBL" id="BAFK01000010">
    <property type="protein sequence ID" value="GAB59124.1"/>
    <property type="molecule type" value="Genomic_DNA"/>
</dbReference>
<dbReference type="InterPro" id="IPR050438">
    <property type="entry name" value="LMW_PTPase"/>
</dbReference>
<keyword evidence="9" id="KW-1185">Reference proteome</keyword>
<dbReference type="PANTHER" id="PTHR11717:SF7">
    <property type="entry name" value="LOW MOLECULAR WEIGHT PHOSPHOTYROSINE PROTEIN PHOSPHATASE"/>
    <property type="match status" value="1"/>
</dbReference>
<protein>
    <recommendedName>
        <fullName evidence="2">protein-tyrosine-phosphatase</fullName>
        <ecNumber evidence="2">3.1.3.48</ecNumber>
    </recommendedName>
</protein>
<evidence type="ECO:0000313" key="9">
    <source>
        <dbReference type="Proteomes" id="UP000004374"/>
    </source>
</evidence>
<sequence length="155" mass="17641">MKILFVCLGNICRSPTAHAVMRHKARHLTRWHIESAGTSASHRGEKPDPRSRREGEARGYKFDGIFSRPVKDTDFADYDLLLAMDEANLAELRRRCPPEYQHKLSLFLRFHPDYPALSEVPDPYYGGRGGFTLVLNLIEQGCEAILQQLNSDNAN</sequence>
<evidence type="ECO:0000256" key="3">
    <source>
        <dbReference type="ARBA" id="ARBA00022801"/>
    </source>
</evidence>
<evidence type="ECO:0000256" key="5">
    <source>
        <dbReference type="PIRSR" id="PIRSR617867-1"/>
    </source>
</evidence>
<keyword evidence="3 8" id="KW-0378">Hydrolase</keyword>
<feature type="active site" description="Nucleophile" evidence="5">
    <location>
        <position position="7"/>
    </location>
</feature>
<dbReference type="AlphaFoldDB" id="I1DYJ6"/>
<comment type="caution">
    <text evidence="8">The sequence shown here is derived from an EMBL/GenBank/DDBJ whole genome shotgun (WGS) entry which is preliminary data.</text>
</comment>
<organism evidence="8 9">
    <name type="scientific">Rheinheimera nanhaiensis E407-8</name>
    <dbReference type="NCBI Taxonomy" id="562729"/>
    <lineage>
        <taxon>Bacteria</taxon>
        <taxon>Pseudomonadati</taxon>
        <taxon>Pseudomonadota</taxon>
        <taxon>Gammaproteobacteria</taxon>
        <taxon>Chromatiales</taxon>
        <taxon>Chromatiaceae</taxon>
        <taxon>Rheinheimera</taxon>
    </lineage>
</organism>
<dbReference type="PANTHER" id="PTHR11717">
    <property type="entry name" value="LOW MOLECULAR WEIGHT PROTEIN TYROSINE PHOSPHATASE"/>
    <property type="match status" value="1"/>
</dbReference>
<evidence type="ECO:0000256" key="4">
    <source>
        <dbReference type="ARBA" id="ARBA00022912"/>
    </source>
</evidence>
<comment type="similarity">
    <text evidence="1">Belongs to the low molecular weight phosphotyrosine protein phosphatase family.</text>
</comment>
<dbReference type="CDD" id="cd16343">
    <property type="entry name" value="LMWPTP"/>
    <property type="match status" value="1"/>
</dbReference>
<dbReference type="PRINTS" id="PR00719">
    <property type="entry name" value="LMWPTPASE"/>
</dbReference>
<evidence type="ECO:0000313" key="8">
    <source>
        <dbReference type="EMBL" id="GAB59124.1"/>
    </source>
</evidence>
<feature type="region of interest" description="Disordered" evidence="6">
    <location>
        <begin position="36"/>
        <end position="55"/>
    </location>
</feature>
<proteinExistence type="inferred from homology"/>
<evidence type="ECO:0000259" key="7">
    <source>
        <dbReference type="SMART" id="SM00226"/>
    </source>
</evidence>
<evidence type="ECO:0000256" key="1">
    <source>
        <dbReference type="ARBA" id="ARBA00011063"/>
    </source>
</evidence>
<dbReference type="STRING" id="562729.RNAN_2114"/>
<gene>
    <name evidence="8" type="ORF">RNAN_2114</name>
</gene>